<keyword evidence="4" id="KW-1185">Reference proteome</keyword>
<feature type="compositionally biased region" description="Polar residues" evidence="1">
    <location>
        <begin position="437"/>
        <end position="455"/>
    </location>
</feature>
<dbReference type="InterPro" id="IPR013087">
    <property type="entry name" value="Znf_C2H2_type"/>
</dbReference>
<proteinExistence type="predicted"/>
<feature type="compositionally biased region" description="Low complexity" evidence="1">
    <location>
        <begin position="391"/>
        <end position="406"/>
    </location>
</feature>
<dbReference type="AlphaFoldDB" id="A0A1Y1U973"/>
<feature type="region of interest" description="Disordered" evidence="1">
    <location>
        <begin position="285"/>
        <end position="406"/>
    </location>
</feature>
<organism evidence="3 4">
    <name type="scientific">Kockovaella imperatae</name>
    <dbReference type="NCBI Taxonomy" id="4999"/>
    <lineage>
        <taxon>Eukaryota</taxon>
        <taxon>Fungi</taxon>
        <taxon>Dikarya</taxon>
        <taxon>Basidiomycota</taxon>
        <taxon>Agaricomycotina</taxon>
        <taxon>Tremellomycetes</taxon>
        <taxon>Tremellales</taxon>
        <taxon>Cuniculitremaceae</taxon>
        <taxon>Kockovaella</taxon>
    </lineage>
</organism>
<sequence length="494" mass="52934">MVSPLEKEISAAVCKWDFCTDTFASRDALQTHLTAHWKAEVPERVRVKRQKVSLGRWEAADEEQGLERLLPFKQSGDITTTTEGTTLSYVYPPSFPSQAPTLPSFLEDDNSDEIHDSTTKVGKEKARVEKTDSVSGAITASASSISNIVSSLEITTSQAADLFTQPYQPFTPPSSQYTEDVLPSPQVSFAEIYSSQISQMEQNVPGSQEATQALADDLSQLDSLEASAESDEWGCFLEPSQPGKSPMISSSPYVAPSQALPTQTRAGSPIQAETIAMSQIVKSIPMSQESPPGPSLSQMVKSPKTPSKGRSKPASPSRRGKAFVPPRSTQSPQGPKDEPISPATKNVTGKPPSSSPGRKTTASRSSTSSGPVRKRPTWIWITESPELSRKAAPSHSPASHSAAEESLSVENIIHPACGDPTKNIEIGLPPTLRENTSVFNVATPRQRSDSYSRSSLKFGMPYGQGGETATPAAVSSAITPPGSRDVGFTWAQSR</sequence>
<dbReference type="OrthoDB" id="2690228at2759"/>
<evidence type="ECO:0000313" key="4">
    <source>
        <dbReference type="Proteomes" id="UP000193218"/>
    </source>
</evidence>
<comment type="caution">
    <text evidence="3">The sequence shown here is derived from an EMBL/GenBank/DDBJ whole genome shotgun (WGS) entry which is preliminary data.</text>
</comment>
<dbReference type="Proteomes" id="UP000193218">
    <property type="component" value="Unassembled WGS sequence"/>
</dbReference>
<evidence type="ECO:0000313" key="3">
    <source>
        <dbReference type="EMBL" id="ORX34056.1"/>
    </source>
</evidence>
<evidence type="ECO:0000256" key="1">
    <source>
        <dbReference type="SAM" id="MobiDB-lite"/>
    </source>
</evidence>
<feature type="region of interest" description="Disordered" evidence="1">
    <location>
        <begin position="437"/>
        <end position="494"/>
    </location>
</feature>
<gene>
    <name evidence="3" type="ORF">BD324DRAFT_638213</name>
</gene>
<dbReference type="EMBL" id="NBSH01000016">
    <property type="protein sequence ID" value="ORX34056.1"/>
    <property type="molecule type" value="Genomic_DNA"/>
</dbReference>
<protein>
    <recommendedName>
        <fullName evidence="2">C2H2-type domain-containing protein</fullName>
    </recommendedName>
</protein>
<dbReference type="InParanoid" id="A0A1Y1U973"/>
<dbReference type="GeneID" id="33558898"/>
<feature type="compositionally biased region" description="Low complexity" evidence="1">
    <location>
        <begin position="360"/>
        <end position="369"/>
    </location>
</feature>
<dbReference type="PROSITE" id="PS00028">
    <property type="entry name" value="ZINC_FINGER_C2H2_1"/>
    <property type="match status" value="1"/>
</dbReference>
<feature type="compositionally biased region" description="Polar residues" evidence="1">
    <location>
        <begin position="285"/>
        <end position="300"/>
    </location>
</feature>
<accession>A0A1Y1U973</accession>
<reference evidence="3 4" key="1">
    <citation type="submission" date="2017-03" db="EMBL/GenBank/DDBJ databases">
        <title>Widespread Adenine N6-methylation of Active Genes in Fungi.</title>
        <authorList>
            <consortium name="DOE Joint Genome Institute"/>
            <person name="Mondo S.J."/>
            <person name="Dannebaum R.O."/>
            <person name="Kuo R.C."/>
            <person name="Louie K.B."/>
            <person name="Bewick A.J."/>
            <person name="Labutti K."/>
            <person name="Haridas S."/>
            <person name="Kuo A."/>
            <person name="Salamov A."/>
            <person name="Ahrendt S.R."/>
            <person name="Lau R."/>
            <person name="Bowen B.P."/>
            <person name="Lipzen A."/>
            <person name="Sullivan W."/>
            <person name="Andreopoulos W.B."/>
            <person name="Clum A."/>
            <person name="Lindquist E."/>
            <person name="Daum C."/>
            <person name="Northen T.R."/>
            <person name="Ramamoorthy G."/>
            <person name="Schmitz R.J."/>
            <person name="Gryganskyi A."/>
            <person name="Culley D."/>
            <person name="Magnuson J."/>
            <person name="James T.Y."/>
            <person name="O'Malley M.A."/>
            <person name="Stajich J.E."/>
            <person name="Spatafora J.W."/>
            <person name="Visel A."/>
            <person name="Grigoriev I.V."/>
        </authorList>
    </citation>
    <scope>NUCLEOTIDE SEQUENCE [LARGE SCALE GENOMIC DNA]</scope>
    <source>
        <strain evidence="3 4">NRRL Y-17943</strain>
    </source>
</reference>
<feature type="compositionally biased region" description="Polar residues" evidence="1">
    <location>
        <begin position="343"/>
        <end position="358"/>
    </location>
</feature>
<feature type="domain" description="C2H2-type" evidence="2">
    <location>
        <begin position="14"/>
        <end position="36"/>
    </location>
</feature>
<dbReference type="RefSeq" id="XP_021868344.1">
    <property type="nucleotide sequence ID" value="XM_022017089.1"/>
</dbReference>
<feature type="region of interest" description="Disordered" evidence="1">
    <location>
        <begin position="230"/>
        <end position="267"/>
    </location>
</feature>
<name>A0A1Y1U973_9TREE</name>
<evidence type="ECO:0000259" key="2">
    <source>
        <dbReference type="PROSITE" id="PS00028"/>
    </source>
</evidence>